<dbReference type="SUPFAM" id="SSF54928">
    <property type="entry name" value="RNA-binding domain, RBD"/>
    <property type="match status" value="2"/>
</dbReference>
<dbReference type="PANTHER" id="PTHR23236">
    <property type="entry name" value="EUKARYOTIC TRANSLATION INITIATION FACTOR 4B/4H"/>
    <property type="match status" value="1"/>
</dbReference>
<dbReference type="Pfam" id="PF00076">
    <property type="entry name" value="RRM_1"/>
    <property type="match status" value="2"/>
</dbReference>
<evidence type="ECO:0000313" key="4">
    <source>
        <dbReference type="EMBL" id="KAI3903595.1"/>
    </source>
</evidence>
<name>A0AAD4SGS3_9MAGN</name>
<comment type="caution">
    <text evidence="4">The sequence shown here is derived from an EMBL/GenBank/DDBJ whole genome shotgun (WGS) entry which is preliminary data.</text>
</comment>
<evidence type="ECO:0000259" key="3">
    <source>
        <dbReference type="PROSITE" id="PS50102"/>
    </source>
</evidence>
<dbReference type="InterPro" id="IPR035979">
    <property type="entry name" value="RBD_domain_sf"/>
</dbReference>
<organism evidence="4 5">
    <name type="scientific">Papaver atlanticum</name>
    <dbReference type="NCBI Taxonomy" id="357466"/>
    <lineage>
        <taxon>Eukaryota</taxon>
        <taxon>Viridiplantae</taxon>
        <taxon>Streptophyta</taxon>
        <taxon>Embryophyta</taxon>
        <taxon>Tracheophyta</taxon>
        <taxon>Spermatophyta</taxon>
        <taxon>Magnoliopsida</taxon>
        <taxon>Ranunculales</taxon>
        <taxon>Papaveraceae</taxon>
        <taxon>Papaveroideae</taxon>
        <taxon>Papaver</taxon>
    </lineage>
</organism>
<keyword evidence="5" id="KW-1185">Reference proteome</keyword>
<dbReference type="Proteomes" id="UP001202328">
    <property type="component" value="Unassembled WGS sequence"/>
</dbReference>
<keyword evidence="1 2" id="KW-0694">RNA-binding</keyword>
<dbReference type="SMART" id="SM00360">
    <property type="entry name" value="RRM"/>
    <property type="match status" value="2"/>
</dbReference>
<feature type="domain" description="RRM" evidence="3">
    <location>
        <begin position="120"/>
        <end position="196"/>
    </location>
</feature>
<dbReference type="EMBL" id="JAJJMB010011222">
    <property type="protein sequence ID" value="KAI3903595.1"/>
    <property type="molecule type" value="Genomic_DNA"/>
</dbReference>
<dbReference type="PANTHER" id="PTHR23236:SF11">
    <property type="entry name" value="EUKARYOTIC TRANSLATION INITIATION FACTOR 4H"/>
    <property type="match status" value="1"/>
</dbReference>
<dbReference type="GO" id="GO:0005730">
    <property type="term" value="C:nucleolus"/>
    <property type="evidence" value="ECO:0007669"/>
    <property type="project" value="TreeGrafter"/>
</dbReference>
<dbReference type="InterPro" id="IPR000504">
    <property type="entry name" value="RRM_dom"/>
</dbReference>
<evidence type="ECO:0000256" key="1">
    <source>
        <dbReference type="ARBA" id="ARBA00022884"/>
    </source>
</evidence>
<gene>
    <name evidence="4" type="ORF">MKW98_032249</name>
</gene>
<dbReference type="GO" id="GO:0003723">
    <property type="term" value="F:RNA binding"/>
    <property type="evidence" value="ECO:0007669"/>
    <property type="project" value="UniProtKB-UniRule"/>
</dbReference>
<reference evidence="4" key="1">
    <citation type="submission" date="2022-04" db="EMBL/GenBank/DDBJ databases">
        <title>A functionally conserved STORR gene fusion in Papaver species that diverged 16.8 million years ago.</title>
        <authorList>
            <person name="Catania T."/>
        </authorList>
    </citation>
    <scope>NUCLEOTIDE SEQUENCE</scope>
    <source>
        <strain evidence="4">S-188037</strain>
    </source>
</reference>
<accession>A0AAD4SGS3</accession>
<evidence type="ECO:0000313" key="5">
    <source>
        <dbReference type="Proteomes" id="UP001202328"/>
    </source>
</evidence>
<protein>
    <recommendedName>
        <fullName evidence="3">RRM domain-containing protein</fullName>
    </recommendedName>
</protein>
<sequence>MFLQLLQEEVTTIGDAEEEEIEQKLKPKKNKFDEAKNRVCSMNVYSNVKAFSDISCDEFSTQIIIGEFGKDGKLRDGSDLIEFATEEAANKAIKFQRLDLLGYTVKLSPQLEGATGAASKRLFMKGLSYFSDKSDVIKFFKEAGEIVDVHLSYNGDRKFSGSGHIEFVTEEAAKKTGRLNGVELLGSCVELYHKAEGTGASRTLCLKNVPLTIDKYHVIDFFENVEDIADVRFSYDEYGTFGRFAHVEFATGEAAKQAVRWNGRDLKGCPVELGIVFEALCVQGFDISSGIDQIRIFLINFRTCKSIVQVDNQKDHTTGVPTELLIWMDKKLMLPL</sequence>
<evidence type="ECO:0000256" key="2">
    <source>
        <dbReference type="PROSITE-ProRule" id="PRU00176"/>
    </source>
</evidence>
<dbReference type="PROSITE" id="PS50102">
    <property type="entry name" value="RRM"/>
    <property type="match status" value="2"/>
</dbReference>
<dbReference type="AlphaFoldDB" id="A0AAD4SGS3"/>
<feature type="domain" description="RRM" evidence="3">
    <location>
        <begin position="202"/>
        <end position="278"/>
    </location>
</feature>
<dbReference type="InterPro" id="IPR012677">
    <property type="entry name" value="Nucleotide-bd_a/b_plait_sf"/>
</dbReference>
<dbReference type="Gene3D" id="3.30.70.330">
    <property type="match status" value="3"/>
</dbReference>
<proteinExistence type="predicted"/>